<sequence>MKNFIILTLFVCLFASCEKSLLVEEPNWDIQLSNARSKNGNAFVFKLGDTCKYTTTGNANTIITYPGTAGFTYANKNRTSAAGEPSLQFTSYAQFGVQTNTLKLLASNNLMALDSASVVNANWTDITNRAILSTGADNTASGKIVLSDLYVAGKPLYLALKYNGVTGSTQKTWTFKNFAVNNLLPDGSTVNVTSLSDISWTVYGNVRTPASGSWIASATQIQVIGGGATAPTNETWAISKPLDLTKVAPDVSIPIKNLTSAPLKNYTFQYTAVGKYKVIFIASNNTLNDNKQVMKEFDIEIIP</sequence>
<accession>A0A4R0MR83</accession>
<dbReference type="PROSITE" id="PS51257">
    <property type="entry name" value="PROKAR_LIPOPROTEIN"/>
    <property type="match status" value="1"/>
</dbReference>
<keyword evidence="3" id="KW-1185">Reference proteome</keyword>
<dbReference type="InterPro" id="IPR032185">
    <property type="entry name" value="DUF5017"/>
</dbReference>
<name>A0A4R0MR83_9SPHI</name>
<evidence type="ECO:0000313" key="3">
    <source>
        <dbReference type="Proteomes" id="UP000292884"/>
    </source>
</evidence>
<organism evidence="2 3">
    <name type="scientific">Pedobacter frigiditerrae</name>
    <dbReference type="NCBI Taxonomy" id="2530452"/>
    <lineage>
        <taxon>Bacteria</taxon>
        <taxon>Pseudomonadati</taxon>
        <taxon>Bacteroidota</taxon>
        <taxon>Sphingobacteriia</taxon>
        <taxon>Sphingobacteriales</taxon>
        <taxon>Sphingobacteriaceae</taxon>
        <taxon>Pedobacter</taxon>
    </lineage>
</organism>
<dbReference type="RefSeq" id="WP_131554200.1">
    <property type="nucleotide sequence ID" value="NZ_SJSK01000004.1"/>
</dbReference>
<reference evidence="2 3" key="1">
    <citation type="submission" date="2019-02" db="EMBL/GenBank/DDBJ databases">
        <title>Pedobacter sp. RP-1-13 sp. nov., isolated from Arctic soil.</title>
        <authorList>
            <person name="Dahal R.H."/>
        </authorList>
    </citation>
    <scope>NUCLEOTIDE SEQUENCE [LARGE SCALE GENOMIC DNA]</scope>
    <source>
        <strain evidence="2 3">RP-1-13</strain>
    </source>
</reference>
<dbReference type="Pfam" id="PF16409">
    <property type="entry name" value="DUF5017"/>
    <property type="match status" value="1"/>
</dbReference>
<evidence type="ECO:0000313" key="2">
    <source>
        <dbReference type="EMBL" id="TCC89213.1"/>
    </source>
</evidence>
<feature type="domain" description="DUF5017" evidence="1">
    <location>
        <begin position="16"/>
        <end position="200"/>
    </location>
</feature>
<dbReference type="OrthoDB" id="1082472at2"/>
<evidence type="ECO:0000259" key="1">
    <source>
        <dbReference type="Pfam" id="PF16409"/>
    </source>
</evidence>
<dbReference type="EMBL" id="SJSK01000004">
    <property type="protein sequence ID" value="TCC89213.1"/>
    <property type="molecule type" value="Genomic_DNA"/>
</dbReference>
<comment type="caution">
    <text evidence="2">The sequence shown here is derived from an EMBL/GenBank/DDBJ whole genome shotgun (WGS) entry which is preliminary data.</text>
</comment>
<proteinExistence type="predicted"/>
<dbReference type="AlphaFoldDB" id="A0A4R0MR83"/>
<protein>
    <submittedName>
        <fullName evidence="2">DUF5017 domain-containing protein</fullName>
    </submittedName>
</protein>
<gene>
    <name evidence="2" type="ORF">EZ428_16060</name>
</gene>
<dbReference type="Proteomes" id="UP000292884">
    <property type="component" value="Unassembled WGS sequence"/>
</dbReference>